<feature type="domain" description="NWD1/2-like winged helix-turn-helix" evidence="5">
    <location>
        <begin position="610"/>
        <end position="722"/>
    </location>
</feature>
<dbReference type="OrthoDB" id="2325716at2759"/>
<reference evidence="7" key="1">
    <citation type="submission" date="2025-08" db="UniProtKB">
        <authorList>
            <consortium name="RefSeq"/>
        </authorList>
    </citation>
    <scope>IDENTIFICATION</scope>
    <source>
        <tissue evidence="7">Whole organism</tissue>
    </source>
</reference>
<dbReference type="PROSITE" id="PS00678">
    <property type="entry name" value="WD_REPEATS_1"/>
    <property type="match status" value="1"/>
</dbReference>
<gene>
    <name evidence="7" type="primary">LOC108676096</name>
</gene>
<feature type="domain" description="NWD2 C-terminal beta-propeller" evidence="4">
    <location>
        <begin position="1242"/>
        <end position="1579"/>
    </location>
</feature>
<accession>A0A8B7P0K1</accession>
<organism evidence="6 7">
    <name type="scientific">Hyalella azteca</name>
    <name type="common">Amphipod</name>
    <dbReference type="NCBI Taxonomy" id="294128"/>
    <lineage>
        <taxon>Eukaryota</taxon>
        <taxon>Metazoa</taxon>
        <taxon>Ecdysozoa</taxon>
        <taxon>Arthropoda</taxon>
        <taxon>Crustacea</taxon>
        <taxon>Multicrustacea</taxon>
        <taxon>Malacostraca</taxon>
        <taxon>Eumalacostraca</taxon>
        <taxon>Peracarida</taxon>
        <taxon>Amphipoda</taxon>
        <taxon>Senticaudata</taxon>
        <taxon>Talitrida</taxon>
        <taxon>Talitroidea</taxon>
        <taxon>Hyalellidae</taxon>
        <taxon>Hyalella</taxon>
    </lineage>
</organism>
<keyword evidence="2" id="KW-0677">Repeat</keyword>
<evidence type="ECO:0000313" key="7">
    <source>
        <dbReference type="RefSeq" id="XP_018019624.1"/>
    </source>
</evidence>
<dbReference type="SMART" id="SM00320">
    <property type="entry name" value="WD40"/>
    <property type="match status" value="4"/>
</dbReference>
<dbReference type="InterPro" id="IPR027417">
    <property type="entry name" value="P-loop_NTPase"/>
</dbReference>
<dbReference type="InterPro" id="IPR052752">
    <property type="entry name" value="NACHT-WD_repeat"/>
</dbReference>
<dbReference type="SUPFAM" id="SSF50998">
    <property type="entry name" value="Quinoprotein alcohol dehydrogenase-like"/>
    <property type="match status" value="2"/>
</dbReference>
<dbReference type="Gene3D" id="3.40.50.300">
    <property type="entry name" value="P-loop containing nucleotide triphosphate hydrolases"/>
    <property type="match status" value="1"/>
</dbReference>
<dbReference type="SUPFAM" id="SSF69322">
    <property type="entry name" value="Tricorn protease domain 2"/>
    <property type="match status" value="1"/>
</dbReference>
<dbReference type="InterPro" id="IPR019775">
    <property type="entry name" value="WD40_repeat_CS"/>
</dbReference>
<evidence type="ECO:0000259" key="4">
    <source>
        <dbReference type="Pfam" id="PF23586"/>
    </source>
</evidence>
<dbReference type="PANTHER" id="PTHR19871:SF14">
    <property type="entry name" value="DUF4062 DOMAIN-CONTAINING PROTEIN"/>
    <property type="match status" value="1"/>
</dbReference>
<dbReference type="InterPro" id="IPR011047">
    <property type="entry name" value="Quinoprotein_ADH-like_sf"/>
</dbReference>
<evidence type="ECO:0000256" key="2">
    <source>
        <dbReference type="ARBA" id="ARBA00022737"/>
    </source>
</evidence>
<dbReference type="PANTHER" id="PTHR19871">
    <property type="entry name" value="BETA TRANSDUCIN-RELATED PROTEIN"/>
    <property type="match status" value="1"/>
</dbReference>
<dbReference type="InterPro" id="IPR041664">
    <property type="entry name" value="AAA_16"/>
</dbReference>
<dbReference type="InterPro" id="IPR056534">
    <property type="entry name" value="Beta-prop_NWD2_C"/>
</dbReference>
<dbReference type="Pfam" id="PF25469">
    <property type="entry name" value="WHD_NWD1"/>
    <property type="match status" value="1"/>
</dbReference>
<dbReference type="KEGG" id="hazt:108676096"/>
<dbReference type="FunFam" id="1.25.40.370:FF:000003">
    <property type="entry name" value="Leucine-rich repeat and WD repeat-containing protein"/>
    <property type="match status" value="1"/>
</dbReference>
<evidence type="ECO:0000259" key="3">
    <source>
        <dbReference type="Pfam" id="PF13191"/>
    </source>
</evidence>
<protein>
    <submittedName>
        <fullName evidence="7">NACHT and WD repeat domain-containing protein 2</fullName>
    </submittedName>
</protein>
<dbReference type="Pfam" id="PF13191">
    <property type="entry name" value="AAA_16"/>
    <property type="match status" value="1"/>
</dbReference>
<keyword evidence="6" id="KW-1185">Reference proteome</keyword>
<sequence length="1659" mass="186870">MDDRTVDRIFCGSLANLPPISSKILRIFTSSTFTDMGMERNTLMAEVYPKLKEYCREKHGLEFQVVDMRWGVRDEATDEHLTTELCMREIRNCQRLSMGPNFVFFGGQKYGYRPIPAVILGSEFLLLREALQSMNIETTLLDTWYKIDTNAVPFVYILQWISTILVNFNNKRVPKLQAQDQATWWDTLAKMQKLLRKAAQTCYNQRKIDKDAMHNYFMSVTEREVINGILNVKNTRNHCLAQVRYINNINLQNLRRAGNFIDIANRQVDSEAVKLLSNLRDDRLPAKIEASNYHRYTVEWIGREGLSPDTHAEYLQEFCTHFYKGITRLVDRAMRKEDNSPQGQVITEILQHLHACNNSVKVFYGREEELQRVARYITDGDVRPLVLHGAGGCGKTSLLSKCAASSGAWLAPAKPVLIIRFVGTTPDSTALTPLLTSICHQVSYNYMLAFEDIPEDLVPLTAHFKEILSCAKETQPLLIFLDSVDQVTGAADANRMSWIPTRLPPNVKIVLSTVSEEDNPEISRDFKLLCRMIETPENFLQVTALGEDLAMEVIKKWMCSAHRDLNNYQWRVVSNAISHCSLPIFVKLVFAEICRWQSYSKPQSTLLATNVMDSIMMLFEKIEKQHGRLIVFHALAYVTASKSGLSESEMEDLISLDDKVLDDVYQYHMPPVRRIPPLLWTRISSDLPGYLADCEADGVSVMNWYHRQFKEAAVKRYFNNQNMATYIHSMVADYFLGIWGGGVPKPFKYTEIQKHRFNLKSKDGLADRKVPLQPLVYYNKEGKVTRYNLRKFGELPYHLVRSQRFDDLFSHVLFNYQWLHAKLSSRPLQALLSDFEDATCHIDSRDQNRELMLVADALRLGGAILSSYPDMLAAQLVGRLLPEMHNNPHVKSLLQQCDEEGMMHCALMPSYHCMHTPGGPLKYSLEGHQFAVFGFSLTSDLRYIVSVSNKFITWDLATSDLTRQVVPEIEGILQDLTLSPDNKFAVAHTNNNLVSPVGQSCSVDFGIYSSWAVFNLRGQLVDKVKSSWDDEIITMKFETLQEYTAITVSSSDCRAFTQHTVTAAAELQPLLFYDAQCRGASAQEVYCCTADHAVCLHRRADSAWQRVQTMNNETPLLQLQLAYDLQTLVGTTMNGFKVWEVQEGGQVWGLQLPHGVRNISTRPMTSNCCVLSNGREYAVAGVRKSLYVWTLQDGRLVKELDAHFGRIISMAALTVRDWNSVITSSLDRSVKVWNINNIFEQVHVIDRHELQVDHISLSPTQPLAVTVTRNCVGLWNLRLGKLTSKLADSPLGAIVTHAEITSDSRYVVSTESGNVLIWNVKTLSVQFRAPQRGVVQLLIIDGDTKFLAICRSSGEDVCHVVARCLPSGDLLYELACPFRLFKLPCVSADGLLLLVPSADGMKDVLFVYHAKTGTLLHKMVLKYPGYKDFHALVPMPNRPTQVALIDPDKGNIVDVRTKKFIRSIHKWGGKVTSDGRYGLFAPARGGLELLELRHGTSVRTLIPRVAEGVFTVICMFTKTDEYVLYYHGGRKTIRVFRVADGTMIANYRVQAELTGIACSVDGANVVLGTVDGCVTCLTIVDPINPSSRHILARLPSRDLKRNMCCTIISCTASLPPPELPLISCTASLPPPELPPISCTASLPPPELPPISCTASLPPA</sequence>
<proteinExistence type="predicted"/>
<dbReference type="RefSeq" id="XP_018019624.1">
    <property type="nucleotide sequence ID" value="XM_018164135.1"/>
</dbReference>
<dbReference type="InterPro" id="IPR001680">
    <property type="entry name" value="WD40_rpt"/>
</dbReference>
<dbReference type="SUPFAM" id="SSF52540">
    <property type="entry name" value="P-loop containing nucleoside triphosphate hydrolases"/>
    <property type="match status" value="1"/>
</dbReference>
<evidence type="ECO:0000256" key="1">
    <source>
        <dbReference type="ARBA" id="ARBA00022574"/>
    </source>
</evidence>
<evidence type="ECO:0000313" key="6">
    <source>
        <dbReference type="Proteomes" id="UP000694843"/>
    </source>
</evidence>
<name>A0A8B7P0K1_HYAAZ</name>
<dbReference type="Proteomes" id="UP000694843">
    <property type="component" value="Unplaced"/>
</dbReference>
<evidence type="ECO:0000259" key="5">
    <source>
        <dbReference type="Pfam" id="PF25469"/>
    </source>
</evidence>
<dbReference type="InterPro" id="IPR057588">
    <property type="entry name" value="NWD1/2-like_WH"/>
</dbReference>
<dbReference type="Pfam" id="PF23586">
    <property type="entry name" value="Beta-prop_NWD2_C"/>
    <property type="match status" value="1"/>
</dbReference>
<dbReference type="OMA" id="QQISYNY"/>
<dbReference type="Gene3D" id="1.25.40.370">
    <property type="match status" value="1"/>
</dbReference>
<feature type="domain" description="Orc1-like AAA ATPase" evidence="3">
    <location>
        <begin position="363"/>
        <end position="487"/>
    </location>
</feature>
<dbReference type="GeneID" id="108676096"/>
<dbReference type="Gene3D" id="2.130.10.10">
    <property type="entry name" value="YVTN repeat-like/Quinoprotein amine dehydrogenase"/>
    <property type="match status" value="3"/>
</dbReference>
<keyword evidence="1" id="KW-0853">WD repeat</keyword>
<dbReference type="InterPro" id="IPR015943">
    <property type="entry name" value="WD40/YVTN_repeat-like_dom_sf"/>
</dbReference>